<dbReference type="Proteomes" id="UP001590950">
    <property type="component" value="Unassembled WGS sequence"/>
</dbReference>
<evidence type="ECO:0000313" key="3">
    <source>
        <dbReference type="Proteomes" id="UP001590950"/>
    </source>
</evidence>
<sequence>MAQIPERNPNMEGPLEADPDLYDGSDSSLGDEVSKYTASLTSSIERYPIENGRRYHAFKDGSYVMPNDESELDRLDLTHQLMKITLGDKLYVAPIDKPKSILDIGTGTGIWAIEMGDIFPDANIIGTDLAPTQPTWVPANVKFEIDDAEAPWTFRHKFDYIHIRYLAAAIVDWPKLMRQTFNATEPGGWAEFQDFDLKYYSEDGSLKEEHKVQQWITTLLKAAEDFGRDPSPGAKLEGYMRDAGFEDVHHEKYRMPIGPWPKDKHLKTIGAWNLVQLEDGLEGFTLRLFTTFLGWKLEEVQVLLANVRKDIRDPKIHSQFDFHVCWGRKPK</sequence>
<evidence type="ECO:0008006" key="4">
    <source>
        <dbReference type="Google" id="ProtNLM"/>
    </source>
</evidence>
<dbReference type="SUPFAM" id="SSF53335">
    <property type="entry name" value="S-adenosyl-L-methionine-dependent methyltransferases"/>
    <property type="match status" value="1"/>
</dbReference>
<reference evidence="2 3" key="1">
    <citation type="submission" date="2024-09" db="EMBL/GenBank/DDBJ databases">
        <title>Rethinking Asexuality: The Enigmatic Case of Functional Sexual Genes in Lepraria (Stereocaulaceae).</title>
        <authorList>
            <person name="Doellman M."/>
            <person name="Sun Y."/>
            <person name="Barcenas-Pena A."/>
            <person name="Lumbsch H.T."/>
            <person name="Grewe F."/>
        </authorList>
    </citation>
    <scope>NUCLEOTIDE SEQUENCE [LARGE SCALE GENOMIC DNA]</scope>
    <source>
        <strain evidence="2 3">Mercado 3170</strain>
    </source>
</reference>
<dbReference type="Gene3D" id="3.40.50.150">
    <property type="entry name" value="Vaccinia Virus protein VP39"/>
    <property type="match status" value="1"/>
</dbReference>
<proteinExistence type="predicted"/>
<accession>A0ABR4A0G5</accession>
<dbReference type="PANTHER" id="PTHR43591:SF10">
    <property type="entry name" value="ABC TRANSMEMBRANE TYPE-1 DOMAIN-CONTAINING PROTEIN-RELATED"/>
    <property type="match status" value="1"/>
</dbReference>
<gene>
    <name evidence="2" type="ORF">N7G274_009542</name>
</gene>
<dbReference type="InterPro" id="IPR029063">
    <property type="entry name" value="SAM-dependent_MTases_sf"/>
</dbReference>
<name>A0ABR4A0G5_9LECA</name>
<dbReference type="Pfam" id="PF13489">
    <property type="entry name" value="Methyltransf_23"/>
    <property type="match status" value="1"/>
</dbReference>
<keyword evidence="3" id="KW-1185">Reference proteome</keyword>
<feature type="region of interest" description="Disordered" evidence="1">
    <location>
        <begin position="1"/>
        <end position="30"/>
    </location>
</feature>
<dbReference type="PANTHER" id="PTHR43591">
    <property type="entry name" value="METHYLTRANSFERASE"/>
    <property type="match status" value="1"/>
</dbReference>
<dbReference type="CDD" id="cd02440">
    <property type="entry name" value="AdoMet_MTases"/>
    <property type="match status" value="1"/>
</dbReference>
<dbReference type="EMBL" id="JBEFKJ010000037">
    <property type="protein sequence ID" value="KAL2037817.1"/>
    <property type="molecule type" value="Genomic_DNA"/>
</dbReference>
<evidence type="ECO:0000313" key="2">
    <source>
        <dbReference type="EMBL" id="KAL2037817.1"/>
    </source>
</evidence>
<organism evidence="2 3">
    <name type="scientific">Stereocaulon virgatum</name>
    <dbReference type="NCBI Taxonomy" id="373712"/>
    <lineage>
        <taxon>Eukaryota</taxon>
        <taxon>Fungi</taxon>
        <taxon>Dikarya</taxon>
        <taxon>Ascomycota</taxon>
        <taxon>Pezizomycotina</taxon>
        <taxon>Lecanoromycetes</taxon>
        <taxon>OSLEUM clade</taxon>
        <taxon>Lecanoromycetidae</taxon>
        <taxon>Lecanorales</taxon>
        <taxon>Lecanorineae</taxon>
        <taxon>Stereocaulaceae</taxon>
        <taxon>Stereocaulon</taxon>
    </lineage>
</organism>
<protein>
    <recommendedName>
        <fullName evidence="4">S-adenosyl-L-methionine-dependent methyltransferase</fullName>
    </recommendedName>
</protein>
<evidence type="ECO:0000256" key="1">
    <source>
        <dbReference type="SAM" id="MobiDB-lite"/>
    </source>
</evidence>
<comment type="caution">
    <text evidence="2">The sequence shown here is derived from an EMBL/GenBank/DDBJ whole genome shotgun (WGS) entry which is preliminary data.</text>
</comment>